<feature type="region of interest" description="Disordered" evidence="10">
    <location>
        <begin position="261"/>
        <end position="289"/>
    </location>
</feature>
<evidence type="ECO:0000313" key="15">
    <source>
        <dbReference type="RefSeq" id="XP_055890743.1"/>
    </source>
</evidence>
<evidence type="ECO:0000256" key="10">
    <source>
        <dbReference type="SAM" id="MobiDB-lite"/>
    </source>
</evidence>
<feature type="transmembrane region" description="Helical" evidence="11">
    <location>
        <begin position="507"/>
        <end position="528"/>
    </location>
</feature>
<feature type="compositionally biased region" description="Polar residues" evidence="10">
    <location>
        <begin position="322"/>
        <end position="339"/>
    </location>
</feature>
<dbReference type="PROSITE" id="PS50042">
    <property type="entry name" value="CNMP_BINDING_3"/>
    <property type="match status" value="1"/>
</dbReference>
<accession>A0A9W3AU33</accession>
<feature type="compositionally biased region" description="Basic and acidic residues" evidence="10">
    <location>
        <begin position="120"/>
        <end position="164"/>
    </location>
</feature>
<dbReference type="InterPro" id="IPR014710">
    <property type="entry name" value="RmlC-like_jellyroll"/>
</dbReference>
<evidence type="ECO:0000256" key="5">
    <source>
        <dbReference type="ARBA" id="ARBA00023065"/>
    </source>
</evidence>
<sequence>MICQWLTKLWPTTTRRQRTTHQRKKPAKRTKTVLQFFTRSLISRPSSLRGVIAFRRAFRSRFHIGSRFSCRRSKENLAVTPALQFGDWQTMERQRSHKRSSFRMRISRRMRAEFTPVPQHESDSDPGRDVRETEAALKKKDGGETRKEGHKQKEDHGAKRDSGQDNKLTVGQSHSHHEKECRYDNFTDLNVELQEDIIGFNFRRKRRSFGSESEKRRGERFQRREIEKRITLDESDGAEAESSSLDSHVCDVSCPLIPYGECPKSSKAKRKPKAPRRSSFTSSSSRESALNLAVGQSRRLKSLASLSIDDLPGVSSGEHGNATRSPGLHSTASMWSTSDLRYPAPAQKQEPDTISHIGTNSLSNVSGSLGDRMHELVRAFSGRTQRAKEKISQPPTPSSDSDYDAKSAISGTDEPQAPRNIRLGSFLPMGSRTSDAFSDDNHDHFVGVWHCRFKTPKFLKRMRFPSTFEPHSKTYVTWLFLVALAFMYNAVVIPLRGVFPYQTDDNVRYWMIVDYICDLIYIVDILVFKVRVRFANNGIVETDWYATKRHYTKKWMFKFDLLSLLPLDFFYLIDSVGINPWLRLPRVLKIQTYWEFYERCDQASRSSAHAIRIIKTMCYMLFLIHIETCGYYAMSIHEGIGINAWVYDGRGIAYIRCFYLAVKTATSIGNNPDPTNEKEYIFMTFYWLSGVFVFALLIGQIRDIVEAAGMVKDNYRKKMDACHWYMQSINLPKEMKDRVRQWFLYNWNQQKTIDERSLVVSLPKKLQTDLAINVHFNTLSKVQLFQDCERNLLYDLVLKLKPILYLPGDYICQKGEVGKEMYIVTQGQVEVVGGENNTTVLATLHEGSVFGEISLLAMSGRGNRRTADVRSKGYTNVFTLSKHDFEMAMTEYPDAQAVLKKRAKKLLKANAKMEKKHKKVEAEEIIKSSPETPKLLQTVIQIMDPDSNVVKQLTPSVRRSQRSFKRPHSRSHSYRLSPTTANVHHLTPPRSHSYRMANKTSCEILTPVLGHDRVIVSPDKDGYDTDEENDEPMVADSSDDVSLSEVLHDAGVSSSFEDDEEDDDDMLMNDNYKKNRNRPNSSTDIWDGEKDKRQEKEKEGKREVVSPGINKQQMEPSNRENVNESDHVTFVRNLPERSWLDQEIQTGGHVDTCQESLVEQTIIDNNGNETPSSTLKGPNGHITPLRCNMLQPDDSMEDYIEKQKWPGNNGKNLHENGHQLNVSSRMEKLAPPPLVMPSCSVSTENPDNGSSRHRKLSVVTPPVSPASPRDKPANQNWASNYSPRSPASPLEKVNSHWAYNPQSPASPRDLSGSASWNKTYNLHSPVSPNDKSKAHWSTQGQIINKRDTTSPSSFSGSGHETIPIMPLPPVETVIVKNNRLPENPHHIGVKGSVLTNGLEGCCGSGPLVDIPPENRITCSVEIHRQKSITSSSTDIHGHTETML</sequence>
<evidence type="ECO:0000256" key="3">
    <source>
        <dbReference type="ARBA" id="ARBA00022692"/>
    </source>
</evidence>
<feature type="compositionally biased region" description="Basic residues" evidence="10">
    <location>
        <begin position="266"/>
        <end position="276"/>
    </location>
</feature>
<dbReference type="Proteomes" id="UP001165740">
    <property type="component" value="Chromosome 7"/>
</dbReference>
<feature type="region of interest" description="Disordered" evidence="10">
    <location>
        <begin position="381"/>
        <end position="420"/>
    </location>
</feature>
<dbReference type="FunFam" id="2.60.120.10:FF:000078">
    <property type="entry name" value="Cyclic nucleotide-gated channel"/>
    <property type="match status" value="1"/>
</dbReference>
<feature type="transmembrane region" description="Helical" evidence="11">
    <location>
        <begin position="475"/>
        <end position="495"/>
    </location>
</feature>
<dbReference type="GO" id="GO:0005886">
    <property type="term" value="C:plasma membrane"/>
    <property type="evidence" value="ECO:0007669"/>
    <property type="project" value="TreeGrafter"/>
</dbReference>
<name>A0A9W3AU33_BIOGL</name>
<dbReference type="PANTHER" id="PTHR45638">
    <property type="entry name" value="CYCLIC NUCLEOTIDE-GATED CATION CHANNEL SUBUNIT A"/>
    <property type="match status" value="1"/>
</dbReference>
<evidence type="ECO:0000256" key="11">
    <source>
        <dbReference type="SAM" id="Phobius"/>
    </source>
</evidence>
<keyword evidence="9" id="KW-0175">Coiled coil</keyword>
<dbReference type="InterPro" id="IPR018490">
    <property type="entry name" value="cNMP-bd_dom_sf"/>
</dbReference>
<evidence type="ECO:0000256" key="9">
    <source>
        <dbReference type="SAM" id="Coils"/>
    </source>
</evidence>
<feature type="compositionally biased region" description="Acidic residues" evidence="10">
    <location>
        <begin position="1056"/>
        <end position="1067"/>
    </location>
</feature>
<dbReference type="FunFam" id="1.10.287.630:FF:000001">
    <property type="entry name" value="Cyclic nucleotide-gated channel alpha 3"/>
    <property type="match status" value="1"/>
</dbReference>
<gene>
    <name evidence="14 15" type="primary">LOC106052312</name>
</gene>
<dbReference type="RefSeq" id="XP_055890742.1">
    <property type="nucleotide sequence ID" value="XM_056034767.1"/>
</dbReference>
<dbReference type="PROSITE" id="PS00888">
    <property type="entry name" value="CNMP_BINDING_1"/>
    <property type="match status" value="1"/>
</dbReference>
<feature type="compositionally biased region" description="Basic residues" evidence="10">
    <location>
        <begin position="95"/>
        <end position="109"/>
    </location>
</feature>
<reference evidence="14 15" key="1">
    <citation type="submission" date="2025-04" db="UniProtKB">
        <authorList>
            <consortium name="RefSeq"/>
        </authorList>
    </citation>
    <scope>IDENTIFICATION</scope>
</reference>
<evidence type="ECO:0000256" key="2">
    <source>
        <dbReference type="ARBA" id="ARBA00022448"/>
    </source>
</evidence>
<dbReference type="InterPro" id="IPR018488">
    <property type="entry name" value="cNMP-bd_CS"/>
</dbReference>
<evidence type="ECO:0000256" key="1">
    <source>
        <dbReference type="ARBA" id="ARBA00004141"/>
    </source>
</evidence>
<dbReference type="Gene3D" id="2.60.120.10">
    <property type="entry name" value="Jelly Rolls"/>
    <property type="match status" value="1"/>
</dbReference>
<proteinExistence type="predicted"/>
<dbReference type="GO" id="GO:0044877">
    <property type="term" value="F:protein-containing complex binding"/>
    <property type="evidence" value="ECO:0007669"/>
    <property type="project" value="TreeGrafter"/>
</dbReference>
<dbReference type="GO" id="GO:0017071">
    <property type="term" value="C:intracellular cyclic nucleotide activated cation channel complex"/>
    <property type="evidence" value="ECO:0007669"/>
    <property type="project" value="TreeGrafter"/>
</dbReference>
<evidence type="ECO:0000313" key="14">
    <source>
        <dbReference type="RefSeq" id="XP_055890742.1"/>
    </source>
</evidence>
<dbReference type="SUPFAM" id="SSF81324">
    <property type="entry name" value="Voltage-gated potassium channels"/>
    <property type="match status" value="1"/>
</dbReference>
<feature type="compositionally biased region" description="Basic and acidic residues" evidence="10">
    <location>
        <begin position="1087"/>
        <end position="1104"/>
    </location>
</feature>
<feature type="compositionally biased region" description="Polar residues" evidence="10">
    <location>
        <begin position="356"/>
        <end position="367"/>
    </location>
</feature>
<feature type="compositionally biased region" description="Basic and acidic residues" evidence="10">
    <location>
        <begin position="1013"/>
        <end position="1023"/>
    </location>
</feature>
<feature type="region of interest" description="Disordered" evidence="10">
    <location>
        <begin position="93"/>
        <end position="179"/>
    </location>
</feature>
<dbReference type="GO" id="GO:0005222">
    <property type="term" value="F:intracellularly cAMP-activated cation channel activity"/>
    <property type="evidence" value="ECO:0007669"/>
    <property type="project" value="TreeGrafter"/>
</dbReference>
<feature type="compositionally biased region" description="Polar residues" evidence="10">
    <location>
        <begin position="1273"/>
        <end position="1285"/>
    </location>
</feature>
<protein>
    <submittedName>
        <fullName evidence="14 15">Cyclic nucleotide-gated cation channel beta-1-like isoform X1</fullName>
    </submittedName>
</protein>
<comment type="subcellular location">
    <subcellularLocation>
        <location evidence="1">Membrane</location>
        <topology evidence="1">Multi-pass membrane protein</topology>
    </subcellularLocation>
</comment>
<dbReference type="Pfam" id="PF00027">
    <property type="entry name" value="cNMP_binding"/>
    <property type="match status" value="1"/>
</dbReference>
<dbReference type="RefSeq" id="XP_055890743.1">
    <property type="nucleotide sequence ID" value="XM_056034768.1"/>
</dbReference>
<evidence type="ECO:0000256" key="4">
    <source>
        <dbReference type="ARBA" id="ARBA00022989"/>
    </source>
</evidence>
<dbReference type="SUPFAM" id="SSF51206">
    <property type="entry name" value="cAMP-binding domain-like"/>
    <property type="match status" value="1"/>
</dbReference>
<dbReference type="Pfam" id="PF00520">
    <property type="entry name" value="Ion_trans"/>
    <property type="match status" value="1"/>
</dbReference>
<keyword evidence="13" id="KW-1185">Reference proteome</keyword>
<dbReference type="InterPro" id="IPR005821">
    <property type="entry name" value="Ion_trans_dom"/>
</dbReference>
<organism evidence="13 14">
    <name type="scientific">Biomphalaria glabrata</name>
    <name type="common">Bloodfluke planorb</name>
    <name type="synonym">Freshwater snail</name>
    <dbReference type="NCBI Taxonomy" id="6526"/>
    <lineage>
        <taxon>Eukaryota</taxon>
        <taxon>Metazoa</taxon>
        <taxon>Spiralia</taxon>
        <taxon>Lophotrochozoa</taxon>
        <taxon>Mollusca</taxon>
        <taxon>Gastropoda</taxon>
        <taxon>Heterobranchia</taxon>
        <taxon>Euthyneura</taxon>
        <taxon>Panpulmonata</taxon>
        <taxon>Hygrophila</taxon>
        <taxon>Lymnaeoidea</taxon>
        <taxon>Planorbidae</taxon>
        <taxon>Biomphalaria</taxon>
    </lineage>
</organism>
<dbReference type="Gene3D" id="1.10.287.70">
    <property type="match status" value="1"/>
</dbReference>
<keyword evidence="2" id="KW-0813">Transport</keyword>
<dbReference type="GO" id="GO:0030553">
    <property type="term" value="F:cGMP binding"/>
    <property type="evidence" value="ECO:0007669"/>
    <property type="project" value="TreeGrafter"/>
</dbReference>
<keyword evidence="3 11" id="KW-0812">Transmembrane</keyword>
<feature type="coiled-coil region" evidence="9">
    <location>
        <begin position="896"/>
        <end position="923"/>
    </location>
</feature>
<dbReference type="InterPro" id="IPR000595">
    <property type="entry name" value="cNMP-bd_dom"/>
</dbReference>
<evidence type="ECO:0000259" key="12">
    <source>
        <dbReference type="PROSITE" id="PS50042"/>
    </source>
</evidence>
<dbReference type="FunFam" id="1.10.287.70:FF:000072">
    <property type="entry name" value="Cyclic nucleotide gated channel beta 3"/>
    <property type="match status" value="1"/>
</dbReference>
<dbReference type="OrthoDB" id="421226at2759"/>
<dbReference type="PANTHER" id="PTHR45638:SF1">
    <property type="entry name" value="CYCLIC NUCLEOTIDE-GATED ION CHANNEL SUBUNIT B, ISOFORM A"/>
    <property type="match status" value="1"/>
</dbReference>
<feature type="domain" description="Cyclic nucleotide-binding" evidence="12">
    <location>
        <begin position="784"/>
        <end position="889"/>
    </location>
</feature>
<keyword evidence="4 11" id="KW-1133">Transmembrane helix</keyword>
<dbReference type="GO" id="GO:0005223">
    <property type="term" value="F:intracellularly cGMP-activated cation channel activity"/>
    <property type="evidence" value="ECO:0007669"/>
    <property type="project" value="TreeGrafter"/>
</dbReference>
<keyword evidence="8" id="KW-0407">Ion channel</keyword>
<dbReference type="Gene3D" id="1.10.287.630">
    <property type="entry name" value="Helix hairpin bin"/>
    <property type="match status" value="1"/>
</dbReference>
<feature type="compositionally biased region" description="Basic residues" evidence="10">
    <location>
        <begin position="959"/>
        <end position="973"/>
    </location>
</feature>
<feature type="region of interest" description="Disordered" evidence="10">
    <location>
        <begin position="311"/>
        <end position="368"/>
    </location>
</feature>
<keyword evidence="5" id="KW-0406">Ion transport</keyword>
<feature type="compositionally biased region" description="Low complexity" evidence="10">
    <location>
        <begin position="277"/>
        <end position="288"/>
    </location>
</feature>
<feature type="compositionally biased region" description="Acidic residues" evidence="10">
    <location>
        <begin position="1024"/>
        <end position="1039"/>
    </location>
</feature>
<keyword evidence="7" id="KW-1071">Ligand-gated ion channel</keyword>
<feature type="region of interest" description="Disordered" evidence="10">
    <location>
        <begin position="1230"/>
        <end position="1290"/>
    </location>
</feature>
<keyword evidence="6 11" id="KW-0472">Membrane</keyword>
<dbReference type="CDD" id="cd00038">
    <property type="entry name" value="CAP_ED"/>
    <property type="match status" value="1"/>
</dbReference>
<dbReference type="InterPro" id="IPR050866">
    <property type="entry name" value="CNG_cation_channel"/>
</dbReference>
<dbReference type="GeneID" id="106052312"/>
<dbReference type="SMART" id="SM00100">
    <property type="entry name" value="cNMP"/>
    <property type="match status" value="1"/>
</dbReference>
<feature type="compositionally biased region" description="Polar residues" evidence="10">
    <location>
        <begin position="1349"/>
        <end position="1358"/>
    </location>
</feature>
<feature type="region of interest" description="Disordered" evidence="10">
    <location>
        <begin position="1013"/>
        <end position="1124"/>
    </location>
</feature>
<feature type="region of interest" description="Disordered" evidence="10">
    <location>
        <begin position="957"/>
        <end position="993"/>
    </location>
</feature>
<evidence type="ECO:0000256" key="7">
    <source>
        <dbReference type="ARBA" id="ARBA00023286"/>
    </source>
</evidence>
<dbReference type="PROSITE" id="PS00889">
    <property type="entry name" value="CNMP_BINDING_2"/>
    <property type="match status" value="1"/>
</dbReference>
<feature type="region of interest" description="Disordered" evidence="10">
    <location>
        <begin position="1321"/>
        <end position="1365"/>
    </location>
</feature>
<evidence type="ECO:0000313" key="13">
    <source>
        <dbReference type="Proteomes" id="UP001165740"/>
    </source>
</evidence>
<evidence type="ECO:0000256" key="8">
    <source>
        <dbReference type="ARBA" id="ARBA00023303"/>
    </source>
</evidence>
<feature type="compositionally biased region" description="Polar residues" evidence="10">
    <location>
        <begin position="1239"/>
        <end position="1249"/>
    </location>
</feature>
<feature type="compositionally biased region" description="Polar residues" evidence="10">
    <location>
        <begin position="1321"/>
        <end position="1342"/>
    </location>
</feature>
<evidence type="ECO:0000256" key="6">
    <source>
        <dbReference type="ARBA" id="ARBA00023136"/>
    </source>
</evidence>